<dbReference type="RefSeq" id="WP_240099668.1">
    <property type="nucleotide sequence ID" value="NZ_JAJSON010000025.1"/>
</dbReference>
<dbReference type="Pfam" id="PF05013">
    <property type="entry name" value="FGase"/>
    <property type="match status" value="1"/>
</dbReference>
<dbReference type="InterPro" id="IPR007709">
    <property type="entry name" value="N-FG_amidohydro"/>
</dbReference>
<dbReference type="Proteomes" id="UP001139344">
    <property type="component" value="Unassembled WGS sequence"/>
</dbReference>
<name>A0A9X1UZG2_9FLAO</name>
<keyword evidence="2" id="KW-1185">Reference proteome</keyword>
<accession>A0A9X1UZG2</accession>
<reference evidence="1" key="1">
    <citation type="submission" date="2021-12" db="EMBL/GenBank/DDBJ databases">
        <title>Description of Gramella crocea sp. nov., a new bacterium isolated from activated sludge.</title>
        <authorList>
            <person name="Zhang X."/>
        </authorList>
    </citation>
    <scope>NUCLEOTIDE SEQUENCE</scope>
    <source>
        <strain evidence="1">YB25</strain>
    </source>
</reference>
<gene>
    <name evidence="1" type="ORF">LU635_12310</name>
</gene>
<proteinExistence type="predicted"/>
<dbReference type="EMBL" id="JAJSON010000025">
    <property type="protein sequence ID" value="MCG9972424.1"/>
    <property type="molecule type" value="Genomic_DNA"/>
</dbReference>
<dbReference type="SUPFAM" id="SSF53187">
    <property type="entry name" value="Zn-dependent exopeptidases"/>
    <property type="match status" value="1"/>
</dbReference>
<protein>
    <submittedName>
        <fullName evidence="1">N-formylglutamate amidohydrolase</fullName>
    </submittedName>
</protein>
<sequence length="233" mass="27287">MKLVLTCEHAVSDIPSKYRQLFRKEPEILQTHEAYDPGAFDLYEELEAIADFSQAQVVGRLLVETNRSVKNRNLFSRFSSVLEKEDKEEILKSFYHPYRQIVQEKIKNHIDSGEKLIHISVHSFTPVLKGVKRNCDIGLLYDPGRNDEKKFCREWGALMKSQRPDLRLRYNYPYLGKVDGFTTTLRKSFTENYLGIELEVNQSWVKNNIMEGWLKELVTDCLGKLLEKKKPQK</sequence>
<comment type="caution">
    <text evidence="1">The sequence shown here is derived from an EMBL/GenBank/DDBJ whole genome shotgun (WGS) entry which is preliminary data.</text>
</comment>
<organism evidence="1 2">
    <name type="scientific">Christiangramia crocea</name>
    <dbReference type="NCBI Taxonomy" id="2904124"/>
    <lineage>
        <taxon>Bacteria</taxon>
        <taxon>Pseudomonadati</taxon>
        <taxon>Bacteroidota</taxon>
        <taxon>Flavobacteriia</taxon>
        <taxon>Flavobacteriales</taxon>
        <taxon>Flavobacteriaceae</taxon>
        <taxon>Christiangramia</taxon>
    </lineage>
</organism>
<evidence type="ECO:0000313" key="1">
    <source>
        <dbReference type="EMBL" id="MCG9972424.1"/>
    </source>
</evidence>
<evidence type="ECO:0000313" key="2">
    <source>
        <dbReference type="Proteomes" id="UP001139344"/>
    </source>
</evidence>
<dbReference type="Gene3D" id="3.40.630.40">
    <property type="entry name" value="Zn-dependent exopeptidases"/>
    <property type="match status" value="1"/>
</dbReference>
<dbReference type="AlphaFoldDB" id="A0A9X1UZG2"/>